<dbReference type="RefSeq" id="WP_258120085.1">
    <property type="nucleotide sequence ID" value="NZ_CP062229.1"/>
</dbReference>
<sequence>MADLLATKVGDHLRRHSAEQQVDEQSSAEWRLLKHLLPEALDPVVRNELKYLDALPEWAVVKAAPPLKLSPQHTEPQPI</sequence>
<reference evidence="2" key="1">
    <citation type="submission" date="2020-09" db="EMBL/GenBank/DDBJ databases">
        <title>Rhizobia associated with sainfoin plants.</title>
        <authorList>
            <person name="Asharfi S."/>
            <person name="Kuzmanovic N."/>
            <person name="Bunk B."/>
            <person name="Sproeer C."/>
            <person name="Becker M."/>
            <person name="Thuenen T."/>
        </authorList>
    </citation>
    <scope>NUCLEOTIDE SEQUENCE</scope>
    <source>
        <strain evidence="2">OM4</strain>
    </source>
</reference>
<feature type="region of interest" description="Disordered" evidence="1">
    <location>
        <begin position="1"/>
        <end position="21"/>
    </location>
</feature>
<feature type="compositionally biased region" description="Basic and acidic residues" evidence="1">
    <location>
        <begin position="9"/>
        <end position="18"/>
    </location>
</feature>
<evidence type="ECO:0000313" key="2">
    <source>
        <dbReference type="EMBL" id="UVC15325.1"/>
    </source>
</evidence>
<organism evidence="2 3">
    <name type="scientific">Mesorhizobium onobrychidis</name>
    <dbReference type="NCBI Taxonomy" id="2775404"/>
    <lineage>
        <taxon>Bacteria</taxon>
        <taxon>Pseudomonadati</taxon>
        <taxon>Pseudomonadota</taxon>
        <taxon>Alphaproteobacteria</taxon>
        <taxon>Hyphomicrobiales</taxon>
        <taxon>Phyllobacteriaceae</taxon>
        <taxon>Mesorhizobium</taxon>
    </lineage>
</organism>
<dbReference type="EMBL" id="CP062229">
    <property type="protein sequence ID" value="UVC15325.1"/>
    <property type="molecule type" value="Genomic_DNA"/>
</dbReference>
<evidence type="ECO:0000256" key="1">
    <source>
        <dbReference type="SAM" id="MobiDB-lite"/>
    </source>
</evidence>
<protein>
    <recommendedName>
        <fullName evidence="4">Transposase domain-containing protein</fullName>
    </recommendedName>
</protein>
<dbReference type="Proteomes" id="UP001058098">
    <property type="component" value="Chromosome"/>
</dbReference>
<evidence type="ECO:0008006" key="4">
    <source>
        <dbReference type="Google" id="ProtNLM"/>
    </source>
</evidence>
<evidence type="ECO:0000313" key="3">
    <source>
        <dbReference type="Proteomes" id="UP001058098"/>
    </source>
</evidence>
<accession>A0ABY5QVV3</accession>
<gene>
    <name evidence="2" type="ORF">IHQ72_33235</name>
</gene>
<proteinExistence type="predicted"/>
<name>A0ABY5QVV3_9HYPH</name>
<keyword evidence="3" id="KW-1185">Reference proteome</keyword>